<dbReference type="Gene3D" id="1.20.58.340">
    <property type="entry name" value="Magnesium transport protein CorA, transmembrane region"/>
    <property type="match status" value="1"/>
</dbReference>
<keyword evidence="1" id="KW-0812">Transmembrane</keyword>
<reference evidence="3" key="1">
    <citation type="submission" date="2023-06" db="EMBL/GenBank/DDBJ databases">
        <title>Genome-scale phylogeny and comparative genomics of the fungal order Sordariales.</title>
        <authorList>
            <consortium name="Lawrence Berkeley National Laboratory"/>
            <person name="Hensen N."/>
            <person name="Bonometti L."/>
            <person name="Westerberg I."/>
            <person name="Brannstrom I.O."/>
            <person name="Guillou S."/>
            <person name="Cros-Aarteil S."/>
            <person name="Calhoun S."/>
            <person name="Haridas S."/>
            <person name="Kuo A."/>
            <person name="Mondo S."/>
            <person name="Pangilinan J."/>
            <person name="Riley R."/>
            <person name="Labutti K."/>
            <person name="Andreopoulos B."/>
            <person name="Lipzen A."/>
            <person name="Chen C."/>
            <person name="Yanf M."/>
            <person name="Daum C."/>
            <person name="Ng V."/>
            <person name="Clum A."/>
            <person name="Steindorff A."/>
            <person name="Ohm R."/>
            <person name="Martin F."/>
            <person name="Silar P."/>
            <person name="Natvig D."/>
            <person name="Lalanne C."/>
            <person name="Gautier V."/>
            <person name="Ament-Velasquez S.L."/>
            <person name="Kruys A."/>
            <person name="Hutchinson M.I."/>
            <person name="Powell A.J."/>
            <person name="Barry K."/>
            <person name="Miller A.N."/>
            <person name="Grigoriev I.V."/>
            <person name="Debuchy R."/>
            <person name="Gladieux P."/>
            <person name="Thoren M.H."/>
            <person name="Johannesson H."/>
        </authorList>
    </citation>
    <scope>NUCLEOTIDE SEQUENCE</scope>
    <source>
        <strain evidence="3">CBS 307.81</strain>
    </source>
</reference>
<feature type="transmembrane region" description="Helical" evidence="1">
    <location>
        <begin position="395"/>
        <end position="417"/>
    </location>
</feature>
<feature type="domain" description="CorA-like transporter" evidence="2">
    <location>
        <begin position="4"/>
        <end position="197"/>
    </location>
</feature>
<sequence length="486" mass="55560">LSTNLLQNQHDPQCRHIFIQSNHSTAWLNCSASMLKLLFTFHQVDPSFLEFVYTFGSHDEPVDAFLSYFQNEDDLYSSQLSPIVTLNRSGREIRHSFLLRGIEIGPQHPSTTTDSWIVRQVGVYHAFDVINGRTVWITLKGNSRLQKVIREDSPSLPDGSLGASFEASLATHLIYFHWCTHSWRWFVRDIEGRIKKALFVAKELGQREISDDKIQTLHTGDMSVSFAGMKSRSSWQKLRERLQTTDENCQRTLDSDGNQPGESTDFWHGFKQKGLLAITHGPLTNLISRLEEVILVVQLDISTLEDVCEKYEKLVDRGDVGEELRATMKNSVAVFVGKVRQMIRGLEVRHKQLHSLQASVKEGKALFESMMQFRTFQASHRSAITMEKETVSMHVVTVVTMLFLPATFISTFFQSGIIQLRETEGFEGQWMLHMEAFALYIQICIPLTAVTMFVWFLVNYRAKLKSIRTLSEAQVNGTVDKRETSV</sequence>
<dbReference type="InterPro" id="IPR058257">
    <property type="entry name" value="CorA-like_dom"/>
</dbReference>
<organism evidence="3 4">
    <name type="scientific">Cercophora samala</name>
    <dbReference type="NCBI Taxonomy" id="330535"/>
    <lineage>
        <taxon>Eukaryota</taxon>
        <taxon>Fungi</taxon>
        <taxon>Dikarya</taxon>
        <taxon>Ascomycota</taxon>
        <taxon>Pezizomycotina</taxon>
        <taxon>Sordariomycetes</taxon>
        <taxon>Sordariomycetidae</taxon>
        <taxon>Sordariales</taxon>
        <taxon>Lasiosphaeriaceae</taxon>
        <taxon>Cercophora</taxon>
    </lineage>
</organism>
<proteinExistence type="predicted"/>
<feature type="transmembrane region" description="Helical" evidence="1">
    <location>
        <begin position="437"/>
        <end position="458"/>
    </location>
</feature>
<evidence type="ECO:0000256" key="1">
    <source>
        <dbReference type="SAM" id="Phobius"/>
    </source>
</evidence>
<accession>A0AA39ZE06</accession>
<evidence type="ECO:0000313" key="4">
    <source>
        <dbReference type="Proteomes" id="UP001174997"/>
    </source>
</evidence>
<dbReference type="Pfam" id="PF26616">
    <property type="entry name" value="CorA-like"/>
    <property type="match status" value="1"/>
</dbReference>
<protein>
    <recommendedName>
        <fullName evidence="2">CorA-like transporter domain-containing protein</fullName>
    </recommendedName>
</protein>
<gene>
    <name evidence="3" type="ORF">QBC41DRAFT_224283</name>
</gene>
<dbReference type="EMBL" id="JAULSY010000045">
    <property type="protein sequence ID" value="KAK0669224.1"/>
    <property type="molecule type" value="Genomic_DNA"/>
</dbReference>
<keyword evidence="4" id="KW-1185">Reference proteome</keyword>
<name>A0AA39ZE06_9PEZI</name>
<keyword evidence="1" id="KW-1133">Transmembrane helix</keyword>
<feature type="non-terminal residue" evidence="3">
    <location>
        <position position="1"/>
    </location>
</feature>
<evidence type="ECO:0000313" key="3">
    <source>
        <dbReference type="EMBL" id="KAK0669224.1"/>
    </source>
</evidence>
<comment type="caution">
    <text evidence="3">The sequence shown here is derived from an EMBL/GenBank/DDBJ whole genome shotgun (WGS) entry which is preliminary data.</text>
</comment>
<keyword evidence="1" id="KW-0472">Membrane</keyword>
<evidence type="ECO:0000259" key="2">
    <source>
        <dbReference type="Pfam" id="PF26616"/>
    </source>
</evidence>
<dbReference type="Proteomes" id="UP001174997">
    <property type="component" value="Unassembled WGS sequence"/>
</dbReference>
<dbReference type="AlphaFoldDB" id="A0AA39ZE06"/>